<evidence type="ECO:0000256" key="6">
    <source>
        <dbReference type="SAM" id="MobiDB-lite"/>
    </source>
</evidence>
<feature type="compositionally biased region" description="Polar residues" evidence="6">
    <location>
        <begin position="1"/>
        <end position="25"/>
    </location>
</feature>
<dbReference type="InterPro" id="IPR051423">
    <property type="entry name" value="CD225/Dispanin"/>
</dbReference>
<evidence type="ECO:0000313" key="8">
    <source>
        <dbReference type="EMBL" id="CAL1529358.1"/>
    </source>
</evidence>
<protein>
    <submittedName>
        <fullName evidence="8">Uncharacterized protein</fullName>
    </submittedName>
</protein>
<comment type="subcellular location">
    <subcellularLocation>
        <location evidence="1">Membrane</location>
    </subcellularLocation>
</comment>
<evidence type="ECO:0000256" key="7">
    <source>
        <dbReference type="SAM" id="Phobius"/>
    </source>
</evidence>
<feature type="transmembrane region" description="Helical" evidence="7">
    <location>
        <begin position="286"/>
        <end position="308"/>
    </location>
</feature>
<dbReference type="Proteomes" id="UP001497497">
    <property type="component" value="Unassembled WGS sequence"/>
</dbReference>
<keyword evidence="3 7" id="KW-0812">Transmembrane</keyword>
<comment type="similarity">
    <text evidence="2">Belongs to the CD225/Dispanin family.</text>
</comment>
<comment type="caution">
    <text evidence="8">The sequence shown here is derived from an EMBL/GenBank/DDBJ whole genome shotgun (WGS) entry which is preliminary data.</text>
</comment>
<evidence type="ECO:0000256" key="3">
    <source>
        <dbReference type="ARBA" id="ARBA00022692"/>
    </source>
</evidence>
<dbReference type="GO" id="GO:0016020">
    <property type="term" value="C:membrane"/>
    <property type="evidence" value="ECO:0007669"/>
    <property type="project" value="UniProtKB-SubCell"/>
</dbReference>
<name>A0AAV2H886_LYMST</name>
<feature type="region of interest" description="Disordered" evidence="6">
    <location>
        <begin position="1"/>
        <end position="62"/>
    </location>
</feature>
<feature type="transmembrane region" description="Helical" evidence="7">
    <location>
        <begin position="243"/>
        <end position="265"/>
    </location>
</feature>
<dbReference type="PANTHER" id="PTHR14948">
    <property type="entry name" value="NG5"/>
    <property type="match status" value="1"/>
</dbReference>
<reference evidence="8 9" key="1">
    <citation type="submission" date="2024-04" db="EMBL/GenBank/DDBJ databases">
        <authorList>
            <consortium name="Genoscope - CEA"/>
            <person name="William W."/>
        </authorList>
    </citation>
    <scope>NUCLEOTIDE SEQUENCE [LARGE SCALE GENOMIC DNA]</scope>
</reference>
<evidence type="ECO:0000256" key="1">
    <source>
        <dbReference type="ARBA" id="ARBA00004370"/>
    </source>
</evidence>
<dbReference type="AlphaFoldDB" id="A0AAV2H886"/>
<keyword evidence="5 7" id="KW-0472">Membrane</keyword>
<gene>
    <name evidence="8" type="ORF">GSLYS_00003513001</name>
</gene>
<dbReference type="PANTHER" id="PTHR14948:SF25">
    <property type="entry name" value="DUF4190 DOMAIN-CONTAINING PROTEIN"/>
    <property type="match status" value="1"/>
</dbReference>
<keyword evidence="4 7" id="KW-1133">Transmembrane helix</keyword>
<organism evidence="8 9">
    <name type="scientific">Lymnaea stagnalis</name>
    <name type="common">Great pond snail</name>
    <name type="synonym">Helix stagnalis</name>
    <dbReference type="NCBI Taxonomy" id="6523"/>
    <lineage>
        <taxon>Eukaryota</taxon>
        <taxon>Metazoa</taxon>
        <taxon>Spiralia</taxon>
        <taxon>Lophotrochozoa</taxon>
        <taxon>Mollusca</taxon>
        <taxon>Gastropoda</taxon>
        <taxon>Heterobranchia</taxon>
        <taxon>Euthyneura</taxon>
        <taxon>Panpulmonata</taxon>
        <taxon>Hygrophila</taxon>
        <taxon>Lymnaeoidea</taxon>
        <taxon>Lymnaeidae</taxon>
        <taxon>Lymnaea</taxon>
    </lineage>
</organism>
<dbReference type="EMBL" id="CAXITT010000047">
    <property type="protein sequence ID" value="CAL1529358.1"/>
    <property type="molecule type" value="Genomic_DNA"/>
</dbReference>
<dbReference type="InterPro" id="IPR007593">
    <property type="entry name" value="CD225/Dispanin_fam"/>
</dbReference>
<feature type="compositionally biased region" description="Basic and acidic residues" evidence="6">
    <location>
        <begin position="43"/>
        <end position="55"/>
    </location>
</feature>
<evidence type="ECO:0000256" key="4">
    <source>
        <dbReference type="ARBA" id="ARBA00022989"/>
    </source>
</evidence>
<keyword evidence="9" id="KW-1185">Reference proteome</keyword>
<dbReference type="Pfam" id="PF04505">
    <property type="entry name" value="CD225"/>
    <property type="match status" value="1"/>
</dbReference>
<feature type="region of interest" description="Disordered" evidence="6">
    <location>
        <begin position="131"/>
        <end position="156"/>
    </location>
</feature>
<sequence length="310" mass="35031">MADQNESPSATEKSSSQELINTTYSGEEECHFPEPPAYSLDDPNARENNRTHWTPDEDDVEQEGYDYNAATEVEYEENAAASSRLYRDHPKTYDGSQHYAGRRQVRVQTRQFAGHYFVKDYLRATAAKSGRPYLGQTHPAQPHPVQPHYSTPHQVKPHSAEAYPARPYHKSAHPLDPYSSHTARPAHSDRAQIHRYLEASPAPYQDQVLSLTPAERPDPPVPTFDIVYIPRKRPNRHGNGRSYIAFSVFVCFCCCLPLGLLAIYLSYQAKTSWLKGAYRRAKSFSIAALVTNILGVILGIVLAALLIWRH</sequence>
<evidence type="ECO:0000256" key="5">
    <source>
        <dbReference type="ARBA" id="ARBA00023136"/>
    </source>
</evidence>
<accession>A0AAV2H886</accession>
<evidence type="ECO:0000313" key="9">
    <source>
        <dbReference type="Proteomes" id="UP001497497"/>
    </source>
</evidence>
<proteinExistence type="inferred from homology"/>
<evidence type="ECO:0000256" key="2">
    <source>
        <dbReference type="ARBA" id="ARBA00006843"/>
    </source>
</evidence>